<keyword evidence="4" id="KW-0663">Pyridoxal phosphate</keyword>
<name>K6D9Y6_9BACI</name>
<dbReference type="FunFam" id="3.40.640.10:FF:000084">
    <property type="entry name" value="IscS-like cysteine desulfurase"/>
    <property type="match status" value="1"/>
</dbReference>
<feature type="domain" description="Aminotransferase class V" evidence="7">
    <location>
        <begin position="2"/>
        <end position="361"/>
    </location>
</feature>
<keyword evidence="5" id="KW-0408">Iron</keyword>
<evidence type="ECO:0000259" key="7">
    <source>
        <dbReference type="Pfam" id="PF00266"/>
    </source>
</evidence>
<evidence type="ECO:0000256" key="2">
    <source>
        <dbReference type="ARBA" id="ARBA00006490"/>
    </source>
</evidence>
<evidence type="ECO:0000256" key="5">
    <source>
        <dbReference type="ARBA" id="ARBA00023004"/>
    </source>
</evidence>
<dbReference type="InterPro" id="IPR015421">
    <property type="entry name" value="PyrdxlP-dep_Trfase_major"/>
</dbReference>
<dbReference type="RefSeq" id="WP_007087420.1">
    <property type="nucleotide sequence ID" value="NZ_AJLS01000138.1"/>
</dbReference>
<keyword evidence="3" id="KW-0479">Metal-binding</keyword>
<organism evidence="8 9">
    <name type="scientific">Neobacillus bataviensis LMG 21833</name>
    <dbReference type="NCBI Taxonomy" id="1117379"/>
    <lineage>
        <taxon>Bacteria</taxon>
        <taxon>Bacillati</taxon>
        <taxon>Bacillota</taxon>
        <taxon>Bacilli</taxon>
        <taxon>Bacillales</taxon>
        <taxon>Bacillaceae</taxon>
        <taxon>Neobacillus</taxon>
    </lineage>
</organism>
<dbReference type="PANTHER" id="PTHR11601:SF50">
    <property type="entry name" value="CYSTEINE DESULFURASE ISCS 2-RELATED"/>
    <property type="match status" value="1"/>
</dbReference>
<dbReference type="InterPro" id="IPR015422">
    <property type="entry name" value="PyrdxlP-dep_Trfase_small"/>
</dbReference>
<comment type="caution">
    <text evidence="8">The sequence shown here is derived from an EMBL/GenBank/DDBJ whole genome shotgun (WGS) entry which is preliminary data.</text>
</comment>
<evidence type="ECO:0000313" key="9">
    <source>
        <dbReference type="Proteomes" id="UP000006316"/>
    </source>
</evidence>
<dbReference type="PANTHER" id="PTHR11601">
    <property type="entry name" value="CYSTEINE DESULFURYLASE FAMILY MEMBER"/>
    <property type="match status" value="1"/>
</dbReference>
<comment type="cofactor">
    <cofactor evidence="1">
        <name>pyridoxal 5'-phosphate</name>
        <dbReference type="ChEBI" id="CHEBI:597326"/>
    </cofactor>
</comment>
<keyword evidence="6" id="KW-0411">Iron-sulfur</keyword>
<reference evidence="8 9" key="1">
    <citation type="journal article" date="2012" name="Front. Microbiol.">
        <title>Redundancy and modularity in membrane-associated dissimilatory nitrate reduction in Bacillus.</title>
        <authorList>
            <person name="Heylen K."/>
            <person name="Keltjens J."/>
        </authorList>
    </citation>
    <scope>NUCLEOTIDE SEQUENCE [LARGE SCALE GENOMIC DNA]</scope>
    <source>
        <strain evidence="9">LMG 21833T</strain>
    </source>
</reference>
<gene>
    <name evidence="8" type="ORF">BABA_22141</name>
</gene>
<dbReference type="Gene3D" id="3.40.640.10">
    <property type="entry name" value="Type I PLP-dependent aspartate aminotransferase-like (Major domain)"/>
    <property type="match status" value="1"/>
</dbReference>
<proteinExistence type="inferred from homology"/>
<evidence type="ECO:0000256" key="1">
    <source>
        <dbReference type="ARBA" id="ARBA00001933"/>
    </source>
</evidence>
<dbReference type="Pfam" id="PF00266">
    <property type="entry name" value="Aminotran_5"/>
    <property type="match status" value="1"/>
</dbReference>
<dbReference type="Proteomes" id="UP000006316">
    <property type="component" value="Unassembled WGS sequence"/>
</dbReference>
<dbReference type="GO" id="GO:0046872">
    <property type="term" value="F:metal ion binding"/>
    <property type="evidence" value="ECO:0007669"/>
    <property type="project" value="UniProtKB-KW"/>
</dbReference>
<dbReference type="Gene3D" id="1.10.260.50">
    <property type="match status" value="1"/>
</dbReference>
<dbReference type="SUPFAM" id="SSF53383">
    <property type="entry name" value="PLP-dependent transferases"/>
    <property type="match status" value="1"/>
</dbReference>
<dbReference type="PATRIC" id="fig|1117379.3.peg.4593"/>
<dbReference type="InterPro" id="IPR015424">
    <property type="entry name" value="PyrdxlP-dep_Trfase"/>
</dbReference>
<dbReference type="EMBL" id="AJLS01000138">
    <property type="protein sequence ID" value="EKN65109.1"/>
    <property type="molecule type" value="Genomic_DNA"/>
</dbReference>
<evidence type="ECO:0000256" key="4">
    <source>
        <dbReference type="ARBA" id="ARBA00022898"/>
    </source>
</evidence>
<comment type="similarity">
    <text evidence="2">Belongs to the class-V pyridoxal-phosphate-dependent aminotransferase family. NifS/IscS subfamily.</text>
</comment>
<evidence type="ECO:0000256" key="6">
    <source>
        <dbReference type="ARBA" id="ARBA00023014"/>
    </source>
</evidence>
<dbReference type="InterPro" id="IPR016454">
    <property type="entry name" value="Cysteine_dSase"/>
</dbReference>
<dbReference type="STRING" id="1117379.BABA_22141"/>
<protein>
    <submittedName>
        <fullName evidence="8">Cysteine desulfurase</fullName>
    </submittedName>
</protein>
<keyword evidence="9" id="KW-1185">Reference proteome</keyword>
<dbReference type="GO" id="GO:0051536">
    <property type="term" value="F:iron-sulfur cluster binding"/>
    <property type="evidence" value="ECO:0007669"/>
    <property type="project" value="UniProtKB-KW"/>
</dbReference>
<dbReference type="InterPro" id="IPR000192">
    <property type="entry name" value="Aminotrans_V_dom"/>
</dbReference>
<dbReference type="NCBIfam" id="NF002806">
    <property type="entry name" value="PRK02948.1"/>
    <property type="match status" value="1"/>
</dbReference>
<evidence type="ECO:0000256" key="3">
    <source>
        <dbReference type="ARBA" id="ARBA00022723"/>
    </source>
</evidence>
<evidence type="ECO:0000313" key="8">
    <source>
        <dbReference type="EMBL" id="EKN65109.1"/>
    </source>
</evidence>
<dbReference type="PIRSF" id="PIRSF005572">
    <property type="entry name" value="NifS"/>
    <property type="match status" value="1"/>
</dbReference>
<dbReference type="Gene3D" id="3.90.1150.10">
    <property type="entry name" value="Aspartate Aminotransferase, domain 1"/>
    <property type="match status" value="1"/>
</dbReference>
<dbReference type="eggNOG" id="COG1104">
    <property type="taxonomic scope" value="Bacteria"/>
</dbReference>
<dbReference type="OrthoDB" id="9808002at2"/>
<accession>K6D9Y6</accession>
<sequence length="380" mass="41519">MIYFDNSATTRPYKEALDSFLTVSSEYFGNPSSLHSMGGQAEKLLSQAREQVAKLLKVKAAEIYFTSGGTESNNIAIKGAVIMNRNKGRHIITSSVEHASVHAAMEQLGQEGFEITYLPVNENGRIRVEDVEKAIRKDTILISIMQVNNEVGTVQPIKEIGEMLKNHPAILFHVDTVQGIGKVPLSLYNSNVDLCSLSAHKFHGLKGTGALFIREGARLAPLFSGGNQERMMRSGTENVAGAVAMAKALRMTMDKSDSGTRRMKKIQTILRTGLREIEGVVIHTPIENSAPHIVNFSLNGMKSEVFIHALEQQGVFVSTTSACSSKRKSPSKTLLAMGIPESLAESAIRISLSFENTEEEAKTAILAMKNTANQLRKVMN</sequence>
<dbReference type="AlphaFoldDB" id="K6D9Y6"/>
<dbReference type="GO" id="GO:0031071">
    <property type="term" value="F:cysteine desulfurase activity"/>
    <property type="evidence" value="ECO:0007669"/>
    <property type="project" value="UniProtKB-ARBA"/>
</dbReference>